<organism evidence="2 3">
    <name type="scientific">Streptomyces kaempferi</name>
    <dbReference type="NCBI Taxonomy" id="333725"/>
    <lineage>
        <taxon>Bacteria</taxon>
        <taxon>Bacillati</taxon>
        <taxon>Actinomycetota</taxon>
        <taxon>Actinomycetes</taxon>
        <taxon>Kitasatosporales</taxon>
        <taxon>Streptomycetaceae</taxon>
        <taxon>Streptomyces</taxon>
    </lineage>
</organism>
<proteinExistence type="predicted"/>
<keyword evidence="1" id="KW-0812">Transmembrane</keyword>
<accession>A0ABW3XPW2</accession>
<feature type="transmembrane region" description="Helical" evidence="1">
    <location>
        <begin position="20"/>
        <end position="39"/>
    </location>
</feature>
<gene>
    <name evidence="2" type="ORF">ACFQ5X_34625</name>
</gene>
<sequence>MELKSEVAEVSSLDRKPDRLGPVIASIASVSSLYVAHLVAPELSLGLLLVPGILVGTAIAIAIRKLRKPE</sequence>
<evidence type="ECO:0000313" key="3">
    <source>
        <dbReference type="Proteomes" id="UP001597058"/>
    </source>
</evidence>
<feature type="transmembrane region" description="Helical" evidence="1">
    <location>
        <begin position="45"/>
        <end position="63"/>
    </location>
</feature>
<dbReference type="Proteomes" id="UP001597058">
    <property type="component" value="Unassembled WGS sequence"/>
</dbReference>
<evidence type="ECO:0000313" key="2">
    <source>
        <dbReference type="EMBL" id="MFD1310951.1"/>
    </source>
</evidence>
<keyword evidence="1" id="KW-0472">Membrane</keyword>
<name>A0ABW3XPW2_9ACTN</name>
<protein>
    <submittedName>
        <fullName evidence="2">Uncharacterized protein</fullName>
    </submittedName>
</protein>
<comment type="caution">
    <text evidence="2">The sequence shown here is derived from an EMBL/GenBank/DDBJ whole genome shotgun (WGS) entry which is preliminary data.</text>
</comment>
<reference evidence="3" key="1">
    <citation type="journal article" date="2019" name="Int. J. Syst. Evol. Microbiol.">
        <title>The Global Catalogue of Microorganisms (GCM) 10K type strain sequencing project: providing services to taxonomists for standard genome sequencing and annotation.</title>
        <authorList>
            <consortium name="The Broad Institute Genomics Platform"/>
            <consortium name="The Broad Institute Genome Sequencing Center for Infectious Disease"/>
            <person name="Wu L."/>
            <person name="Ma J."/>
        </authorList>
    </citation>
    <scope>NUCLEOTIDE SEQUENCE [LARGE SCALE GENOMIC DNA]</scope>
    <source>
        <strain evidence="3">CGMCC 4.7020</strain>
    </source>
</reference>
<evidence type="ECO:0000256" key="1">
    <source>
        <dbReference type="SAM" id="Phobius"/>
    </source>
</evidence>
<dbReference type="RefSeq" id="WP_381236308.1">
    <property type="nucleotide sequence ID" value="NZ_JBHSKH010000027.1"/>
</dbReference>
<keyword evidence="1" id="KW-1133">Transmembrane helix</keyword>
<keyword evidence="3" id="KW-1185">Reference proteome</keyword>
<dbReference type="EMBL" id="JBHTMM010000064">
    <property type="protein sequence ID" value="MFD1310951.1"/>
    <property type="molecule type" value="Genomic_DNA"/>
</dbReference>